<gene>
    <name evidence="1" type="ordered locus">Sbal_4250</name>
</gene>
<dbReference type="InterPro" id="IPR018724">
    <property type="entry name" value="2OG-Fe_dioxygenase"/>
</dbReference>
<dbReference type="RefSeq" id="WP_011848209.1">
    <property type="nucleotide sequence ID" value="NC_009052.1"/>
</dbReference>
<accession>A3DAF2</accession>
<dbReference type="Pfam" id="PF10014">
    <property type="entry name" value="2OG-Fe_Oxy_2"/>
    <property type="match status" value="1"/>
</dbReference>
<keyword evidence="2" id="KW-1185">Reference proteome</keyword>
<dbReference type="OrthoDB" id="6681382at2"/>
<protein>
    <recommendedName>
        <fullName evidence="3">Agglutination protein</fullName>
    </recommendedName>
</protein>
<sequence length="208" mass="24092">MVDILELQEEFKFAPFNSFNQLKEDNYLKSKSVFRRRAYSIGSITNSRLNWKEDTTFLQSEELNRYMGGVIRHFEPLLMESKNYIESIVHRLIKSAKIPQDDYEIGCHQIRISAENDFNGYPAPEGFHRDGFDYIAIHCVSLNNVNGAISLVRPIDDEDHLLEHVLMPGQVMVLDDREVEHYVTPMTPKLPGAAHRDIFVITISHIKE</sequence>
<dbReference type="GO" id="GO:0051213">
    <property type="term" value="F:dioxygenase activity"/>
    <property type="evidence" value="ECO:0007669"/>
    <property type="project" value="InterPro"/>
</dbReference>
<evidence type="ECO:0000313" key="1">
    <source>
        <dbReference type="EMBL" id="ABN63715.1"/>
    </source>
</evidence>
<organism evidence="1 2">
    <name type="scientific">Shewanella baltica (strain OS155 / ATCC BAA-1091)</name>
    <dbReference type="NCBI Taxonomy" id="325240"/>
    <lineage>
        <taxon>Bacteria</taxon>
        <taxon>Pseudomonadati</taxon>
        <taxon>Pseudomonadota</taxon>
        <taxon>Gammaproteobacteria</taxon>
        <taxon>Alteromonadales</taxon>
        <taxon>Shewanellaceae</taxon>
        <taxon>Shewanella</taxon>
    </lineage>
</organism>
<evidence type="ECO:0008006" key="3">
    <source>
        <dbReference type="Google" id="ProtNLM"/>
    </source>
</evidence>
<reference evidence="1 2" key="1">
    <citation type="submission" date="2007-02" db="EMBL/GenBank/DDBJ databases">
        <title>Complete sequence of chromosome of Shewanella baltica OS155.</title>
        <authorList>
            <consortium name="US DOE Joint Genome Institute"/>
            <person name="Copeland A."/>
            <person name="Lucas S."/>
            <person name="Lapidus A."/>
            <person name="Barry K."/>
            <person name="Detter J.C."/>
            <person name="Glavina del Rio T."/>
            <person name="Hammon N."/>
            <person name="Israni S."/>
            <person name="Dalin E."/>
            <person name="Tice H."/>
            <person name="Pitluck S."/>
            <person name="Sims D.R."/>
            <person name="Brettin T."/>
            <person name="Bruce D."/>
            <person name="Han C."/>
            <person name="Tapia R."/>
            <person name="Brainard J."/>
            <person name="Schmutz J."/>
            <person name="Larimer F."/>
            <person name="Land M."/>
            <person name="Hauser L."/>
            <person name="Kyrpides N."/>
            <person name="Mikhailova N."/>
            <person name="Brettar I."/>
            <person name="Klappenbach J."/>
            <person name="Konstantinidis K."/>
            <person name="Rodrigues J."/>
            <person name="Tiedje J."/>
            <person name="Richardson P."/>
        </authorList>
    </citation>
    <scope>NUCLEOTIDE SEQUENCE [LARGE SCALE GENOMIC DNA]</scope>
    <source>
        <strain evidence="2">OS155 / ATCC BAA-1091</strain>
    </source>
</reference>
<dbReference type="KEGG" id="sbl:Sbal_4250"/>
<dbReference type="AlphaFoldDB" id="A3DAF2"/>
<proteinExistence type="predicted"/>
<dbReference type="Proteomes" id="UP000001557">
    <property type="component" value="Chromosome"/>
</dbReference>
<dbReference type="Gene3D" id="2.60.120.620">
    <property type="entry name" value="q2cbj1_9rhob like domain"/>
    <property type="match status" value="1"/>
</dbReference>
<dbReference type="EMBL" id="CP000563">
    <property type="protein sequence ID" value="ABN63715.1"/>
    <property type="molecule type" value="Genomic_DNA"/>
</dbReference>
<dbReference type="STRING" id="325240.Sbal_4250"/>
<name>A3DAF2_SHEB5</name>
<evidence type="ECO:0000313" key="2">
    <source>
        <dbReference type="Proteomes" id="UP000001557"/>
    </source>
</evidence>
<dbReference type="HOGENOM" id="CLU_078728_1_0_6"/>